<dbReference type="GO" id="GO:0016020">
    <property type="term" value="C:membrane"/>
    <property type="evidence" value="ECO:0007669"/>
    <property type="project" value="TreeGrafter"/>
</dbReference>
<feature type="compositionally biased region" description="Polar residues" evidence="1">
    <location>
        <begin position="1504"/>
        <end position="1522"/>
    </location>
</feature>
<dbReference type="GO" id="GO:0008104">
    <property type="term" value="P:intracellular protein localization"/>
    <property type="evidence" value="ECO:0007669"/>
    <property type="project" value="TreeGrafter"/>
</dbReference>
<dbReference type="EMBL" id="CP064812">
    <property type="protein sequence ID" value="QPG73292.1"/>
    <property type="molecule type" value="Genomic_DNA"/>
</dbReference>
<dbReference type="InterPro" id="IPR016024">
    <property type="entry name" value="ARM-type_fold"/>
</dbReference>
<gene>
    <name evidence="3" type="ORF">FOA43_000601</name>
</gene>
<dbReference type="InterPro" id="IPR046837">
    <property type="entry name" value="Laa1/Sip1/HEATR5-like_HEAT"/>
</dbReference>
<evidence type="ECO:0000313" key="3">
    <source>
        <dbReference type="EMBL" id="QPG73292.1"/>
    </source>
</evidence>
<dbReference type="InterPro" id="IPR057981">
    <property type="entry name" value="TPR_LAA1-like_C"/>
</dbReference>
<feature type="region of interest" description="Disordered" evidence="1">
    <location>
        <begin position="1492"/>
        <end position="1562"/>
    </location>
</feature>
<dbReference type="Pfam" id="PF25808">
    <property type="entry name" value="TPR_LAA1_C"/>
    <property type="match status" value="1"/>
</dbReference>
<dbReference type="GO" id="GO:0005829">
    <property type="term" value="C:cytosol"/>
    <property type="evidence" value="ECO:0007669"/>
    <property type="project" value="GOC"/>
</dbReference>
<name>A0A875RZG8_EENNA</name>
<dbReference type="OrthoDB" id="192608at2759"/>
<feature type="domain" description="LAA1-like C-terminal TPR repeats" evidence="2">
    <location>
        <begin position="2120"/>
        <end position="2272"/>
    </location>
</feature>
<dbReference type="KEGG" id="bnn:FOA43_000601"/>
<evidence type="ECO:0000256" key="1">
    <source>
        <dbReference type="SAM" id="MobiDB-lite"/>
    </source>
</evidence>
<evidence type="ECO:0000259" key="2">
    <source>
        <dbReference type="Pfam" id="PF25808"/>
    </source>
</evidence>
<sequence length="2304" mass="258574">MTSEFQFEKLKPKIICQNDSEACQLAQSELASYLSNILSFVESKADEPGTDDLLDLLEQLHLLLKYLLETYGKTTNVALLTVELDKLLAKDYAYIFSLMLESAHPKFSTKLIDLTSRMSDLVTSDVKKISLKTNWYSSLKHLAIIVLQFLFDKFNGFLNSYKEAVLNSLYKHLTKCHDNYNSAIEGNIFRANYFTDMVKLVDVLCANDSSTNLLNEKLFHRLLKLTKYVTMRDAESKFVYPLPAIIHSFNILTTLLKSDRYVSGLPSKKTAKNPTYYLTSLSKYLYQFVLSMDTDHKQLRLLLAKNLANILVFDYVVFGASTGQTDTVLKSSVSFLLSNYMKETSTKSIRMGILECLVQYISKLNLYYQTNSLSSGSAGDHSNSGINFAAYNFFDIMQVMYHYIFGVGQPLKLSNKGPDRDSLLYTVTNTTQMSVALKILDELSMFYSFMLRELDSDVNKLIILATIVLGDEKNASLTSLNSLLKSPIDECPNEWYALSLLEFSQAIISDIGEYVLTRQDGISDSHEDVGTQVAGKLFEFCKNENYKLRVKSAETLVKLVQIKPELSFNILNTSMDNLELSFDEKSGNKGSCFNENHGYAFLISLLLTSCPNDHISTDLVLKVLTLCTNSLKRFNSSVVSNNLLGGGAGSGVFISNASYEKQLISWILMMGLFNFASTSSGGSEGNLFWLENSQYLGIWKNLLGHSLPSEFVQYDLDIHGHKVITNVGEIVKLVEIKNHALACLITYIGFLSGSNSSKTQVFDDIYSGSHLTPEIAKQLNQLLAKSFIFLKNLKAQAENNCDLPPFLATRMKLNKLRIYEALITLMPFLNIRNDLNSSILLQTVNDFSDINAYRYNYIPVDFAKTAKAKETYKLDEYEIYRVDDGLNFGMTSKLNGFGVDELMIKRTGINHYDAIDNGKGNKDDDHDIDIITAPEYRMVESPRIKSHLSPVSVFDTSFESFSRGTFAHNFIHDPLLSLMHDGSNGPGYTETMQYPVGNGTMIVDLAVEIFAMAFPYLTSKIQQSVIENMRTAVFYKSKESRDLTETGKETPATMASKQVNMSLLMRKKAVTVNVSMAIHSSLSFMTNMNLQNSTLMPALSSVVVELLAKTLKNFDSNDAYMANLNSESIGMCCALIDIKTDTDVITNQISMTVNSIIQNSQPLLRSFDINTLASIARFTKVSNRFNINGTLLILALDPHPMVHASALDAIATLISTQSPTELDTEFLWKVLLTLEKIWIGDSFGIHATTSISCNMSYREHLSSTVLISRVLRAIVNLAGPLICSWPESYKKIIHSLLLGLIYLTTDNFVVVSRELLKTLEELTVFDKTLISPSVYRRFIKFLLLNNFRVGVYGHALSSLPLNSDDDNSSISELFPVTTSDIIWKMAWESYHQLIRISQKGTGIITDRMELLLWISLDHDASNKSVKRILKQLLEDCISGTGSTKLQWLDKLIDYFNIAKSDLVHTLLDVFRKRINNGGMFFRASLSTAVSATRGSTSRRKTQPGIDSSSAMGTDTSRRSISPRNYDDEDANADAEAGGALNGLDEGLSSQSSEAPTISGPAAKAEDINSQDRNFHNLSDSLQLLDLESEQTCWRFKLVIVDLLNDLLSYAYSDEKLRLHLSKRVPDFIRISFICSTSSLTTLRVSSLKMLESIIDIYADMKDPLYRDVSILDQQQAQIVTAIIPAFDKGSTVELTSEAILLASKLVTSGVTPINSVGRILKILTSSLEEFATQSSLGNGRGDEAQELSGRGKPKVGEMTITSLKAQNKIKVHILQGWARIMANANRNDEQLQKLVAKYSEVLIPLWFYSLRNYAMLKYGEEYSLANTEEMDLETFQSSWIDILNALGKVAGEEPDKFTEYLGDEATNFFFIVFGQCMEFLIKLSSRKQVIDDKQEAIVLESLQKLLRLDMALKILFKDLIFPEFIDLLDRLVSISSTDIQLCIVDLCKNVFEGYFNMPSDASAKLPDELSNDVDRLFELIRVNTLVIARILPFVRDRYIDMDKMHPVSQSDLVLLKKSFDAIVEMIGYLPDVMRVDLYSCILYIFTLIYQLGNGDIISMLLPTLKRTITNFEMIDSSDPNLLNFYATIKGYLKRDTSYALLTVLIIASTLKNLKLTSDESDEVAQFIASGLTLEDTNLVILSTQTVKTLIKTQQSQNGILAKLIPKLIHLVSSDPTNLQEPKLVLEILITLAKSLSTDDEILASYELVVPTLVWFSELNKRVFLRYAHFKLLDFIKFSPIVFKSFIESSCSVELKAKIEQLVKLSLSSASLNNSQHEELDEGFEADEENGQEGEVTHINLKKFE</sequence>
<dbReference type="InterPro" id="IPR040108">
    <property type="entry name" value="Laa1/Sip1/HEATR5"/>
</dbReference>
<dbReference type="SUPFAM" id="SSF48371">
    <property type="entry name" value="ARM repeat"/>
    <property type="match status" value="2"/>
</dbReference>
<dbReference type="Pfam" id="PF25468">
    <property type="entry name" value="HEAT_HEATR5A"/>
    <property type="match status" value="1"/>
</dbReference>
<dbReference type="RefSeq" id="XP_038776857.1">
    <property type="nucleotide sequence ID" value="XM_038920929.1"/>
</dbReference>
<dbReference type="GO" id="GO:0005794">
    <property type="term" value="C:Golgi apparatus"/>
    <property type="evidence" value="ECO:0007669"/>
    <property type="project" value="TreeGrafter"/>
</dbReference>
<dbReference type="GeneID" id="62194002"/>
<dbReference type="GO" id="GO:0006897">
    <property type="term" value="P:endocytosis"/>
    <property type="evidence" value="ECO:0007669"/>
    <property type="project" value="TreeGrafter"/>
</dbReference>
<evidence type="ECO:0000313" key="4">
    <source>
        <dbReference type="Proteomes" id="UP000662931"/>
    </source>
</evidence>
<keyword evidence="4" id="KW-1185">Reference proteome</keyword>
<proteinExistence type="predicted"/>
<accession>A0A875RZG8</accession>
<dbReference type="Proteomes" id="UP000662931">
    <property type="component" value="Chromosome 1"/>
</dbReference>
<dbReference type="GO" id="GO:0042147">
    <property type="term" value="P:retrograde transport, endosome to Golgi"/>
    <property type="evidence" value="ECO:0007669"/>
    <property type="project" value="TreeGrafter"/>
</dbReference>
<feature type="compositionally biased region" description="Low complexity" evidence="1">
    <location>
        <begin position="1533"/>
        <end position="1547"/>
    </location>
</feature>
<dbReference type="Pfam" id="PF20210">
    <property type="entry name" value="Laa1_Sip1_HTR5"/>
    <property type="match status" value="1"/>
</dbReference>
<dbReference type="GO" id="GO:0030139">
    <property type="term" value="C:endocytic vesicle"/>
    <property type="evidence" value="ECO:0007669"/>
    <property type="project" value="TreeGrafter"/>
</dbReference>
<organism evidence="3 4">
    <name type="scientific">Eeniella nana</name>
    <name type="common">Yeast</name>
    <name type="synonym">Brettanomyces nanus</name>
    <dbReference type="NCBI Taxonomy" id="13502"/>
    <lineage>
        <taxon>Eukaryota</taxon>
        <taxon>Fungi</taxon>
        <taxon>Dikarya</taxon>
        <taxon>Ascomycota</taxon>
        <taxon>Saccharomycotina</taxon>
        <taxon>Pichiomycetes</taxon>
        <taxon>Pichiales</taxon>
        <taxon>Pichiaceae</taxon>
        <taxon>Brettanomyces</taxon>
    </lineage>
</organism>
<dbReference type="PANTHER" id="PTHR21663">
    <property type="entry name" value="HYPOTHETICAL HEAT DOMAIN-CONTAINING"/>
    <property type="match status" value="1"/>
</dbReference>
<dbReference type="PANTHER" id="PTHR21663:SF0">
    <property type="entry name" value="HEAT REPEAT-CONTAINING PROTEIN 5B"/>
    <property type="match status" value="1"/>
</dbReference>
<reference evidence="3" key="1">
    <citation type="submission" date="2020-10" db="EMBL/GenBank/DDBJ databases">
        <authorList>
            <person name="Roach M.J.R."/>
        </authorList>
    </citation>
    <scope>NUCLEOTIDE SEQUENCE</scope>
    <source>
        <strain evidence="3">CBS 1945</strain>
    </source>
</reference>
<protein>
    <recommendedName>
        <fullName evidence="2">LAA1-like C-terminal TPR repeats domain-containing protein</fullName>
    </recommendedName>
</protein>